<sequence>MFDQIQNDMKTALKNGEKIKANTLRLLISKLKNKAIEVGSSLDEKQILQVIQKTAKQHKESIRMYKDGNREDLVKQEQAELDIVEEYLPSMMSEEEVNTVVESIIQETGATTMADFGKVMPQVMKKGAGKIDGSIAQSILKSKLS</sequence>
<organism evidence="1">
    <name type="scientific">marine metagenome</name>
    <dbReference type="NCBI Taxonomy" id="408172"/>
    <lineage>
        <taxon>unclassified sequences</taxon>
        <taxon>metagenomes</taxon>
        <taxon>ecological metagenomes</taxon>
    </lineage>
</organism>
<dbReference type="AlphaFoldDB" id="A0A381RXU7"/>
<proteinExistence type="predicted"/>
<dbReference type="Gene3D" id="1.10.1510.10">
    <property type="entry name" value="Uncharacterised protein YqeY/AIM41 PF09424, N-terminal domain"/>
    <property type="match status" value="1"/>
</dbReference>
<dbReference type="Gene3D" id="1.10.10.410">
    <property type="match status" value="1"/>
</dbReference>
<reference evidence="1" key="1">
    <citation type="submission" date="2018-05" db="EMBL/GenBank/DDBJ databases">
        <authorList>
            <person name="Lanie J.A."/>
            <person name="Ng W.-L."/>
            <person name="Kazmierczak K.M."/>
            <person name="Andrzejewski T.M."/>
            <person name="Davidsen T.M."/>
            <person name="Wayne K.J."/>
            <person name="Tettelin H."/>
            <person name="Glass J.I."/>
            <person name="Rusch D."/>
            <person name="Podicherti R."/>
            <person name="Tsui H.-C.T."/>
            <person name="Winkler M.E."/>
        </authorList>
    </citation>
    <scope>NUCLEOTIDE SEQUENCE</scope>
</reference>
<dbReference type="PANTHER" id="PTHR28055">
    <property type="entry name" value="ALTERED INHERITANCE OF MITOCHONDRIA PROTEIN 41, MITOCHONDRIAL"/>
    <property type="match status" value="1"/>
</dbReference>
<dbReference type="InterPro" id="IPR042184">
    <property type="entry name" value="YqeY/Aim41_N"/>
</dbReference>
<evidence type="ECO:0000313" key="1">
    <source>
        <dbReference type="EMBL" id="SUZ96662.1"/>
    </source>
</evidence>
<dbReference type="SUPFAM" id="SSF89095">
    <property type="entry name" value="GatB/YqeY motif"/>
    <property type="match status" value="1"/>
</dbReference>
<dbReference type="InterPro" id="IPR019004">
    <property type="entry name" value="YqeY/Aim41"/>
</dbReference>
<dbReference type="Pfam" id="PF09424">
    <property type="entry name" value="YqeY"/>
    <property type="match status" value="1"/>
</dbReference>
<dbReference type="InterPro" id="IPR023168">
    <property type="entry name" value="GatB_Yqey_C_2"/>
</dbReference>
<name>A0A381RXU7_9ZZZZ</name>
<dbReference type="PANTHER" id="PTHR28055:SF1">
    <property type="entry name" value="ALTERED INHERITANCE OF MITOCHONDRIA PROTEIN 41, MITOCHONDRIAL"/>
    <property type="match status" value="1"/>
</dbReference>
<evidence type="ECO:0008006" key="2">
    <source>
        <dbReference type="Google" id="ProtNLM"/>
    </source>
</evidence>
<protein>
    <recommendedName>
        <fullName evidence="2">GatB/YqeY domain-containing protein</fullName>
    </recommendedName>
</protein>
<dbReference type="GO" id="GO:0016884">
    <property type="term" value="F:carbon-nitrogen ligase activity, with glutamine as amido-N-donor"/>
    <property type="evidence" value="ECO:0007669"/>
    <property type="project" value="InterPro"/>
</dbReference>
<dbReference type="InterPro" id="IPR003789">
    <property type="entry name" value="Asn/Gln_tRNA_amidoTrase-B-like"/>
</dbReference>
<accession>A0A381RXU7</accession>
<dbReference type="EMBL" id="UINC01002436">
    <property type="protein sequence ID" value="SUZ96662.1"/>
    <property type="molecule type" value="Genomic_DNA"/>
</dbReference>
<gene>
    <name evidence="1" type="ORF">METZ01_LOCUS49516</name>
</gene>